<evidence type="ECO:0000313" key="5">
    <source>
        <dbReference type="Proteomes" id="UP000243084"/>
    </source>
</evidence>
<keyword evidence="2" id="KW-0520">NAD</keyword>
<dbReference type="InterPro" id="IPR016163">
    <property type="entry name" value="Ald_DH_C"/>
</dbReference>
<dbReference type="InterPro" id="IPR016162">
    <property type="entry name" value="Ald_DH_N"/>
</dbReference>
<gene>
    <name evidence="4" type="ORF">SAMN05216229_11913</name>
</gene>
<evidence type="ECO:0000313" key="4">
    <source>
        <dbReference type="EMBL" id="SFQ39201.1"/>
    </source>
</evidence>
<evidence type="ECO:0000256" key="1">
    <source>
        <dbReference type="ARBA" id="ARBA00023002"/>
    </source>
</evidence>
<protein>
    <submittedName>
        <fullName evidence="4">Phenylacetic acid degradation protein paaN</fullName>
    </submittedName>
</protein>
<reference evidence="5" key="1">
    <citation type="submission" date="2016-10" db="EMBL/GenBank/DDBJ databases">
        <authorList>
            <person name="Varghese N."/>
            <person name="Submissions S."/>
        </authorList>
    </citation>
    <scope>NUCLEOTIDE SEQUENCE [LARGE SCALE GENOMIC DNA]</scope>
    <source>
        <strain evidence="5">JCM 18195</strain>
    </source>
</reference>
<dbReference type="Gene3D" id="3.40.309.10">
    <property type="entry name" value="Aldehyde Dehydrogenase, Chain A, domain 2"/>
    <property type="match status" value="1"/>
</dbReference>
<feature type="domain" description="Aldehyde dehydrogenase" evidence="3">
    <location>
        <begin position="103"/>
        <end position="510"/>
    </location>
</feature>
<dbReference type="PANTHER" id="PTHR42862:SF1">
    <property type="entry name" value="DELTA-1-PYRROLINE-5-CARBOXYLATE DEHYDROGENASE 2, ISOFORM A-RELATED"/>
    <property type="match status" value="1"/>
</dbReference>
<dbReference type="GO" id="GO:0009898">
    <property type="term" value="C:cytoplasmic side of plasma membrane"/>
    <property type="evidence" value="ECO:0007669"/>
    <property type="project" value="TreeGrafter"/>
</dbReference>
<dbReference type="GO" id="GO:0010133">
    <property type="term" value="P:L-proline catabolic process to L-glutamate"/>
    <property type="evidence" value="ECO:0007669"/>
    <property type="project" value="TreeGrafter"/>
</dbReference>
<dbReference type="Pfam" id="PF00171">
    <property type="entry name" value="Aldedh"/>
    <property type="match status" value="1"/>
</dbReference>
<dbReference type="InterPro" id="IPR015590">
    <property type="entry name" value="Aldehyde_DH_dom"/>
</dbReference>
<dbReference type="SUPFAM" id="SSF53720">
    <property type="entry name" value="ALDH-like"/>
    <property type="match status" value="1"/>
</dbReference>
<dbReference type="InterPro" id="IPR016161">
    <property type="entry name" value="Ald_DH/histidinol_DH"/>
</dbReference>
<organism evidence="4 5">
    <name type="scientific">Geopseudomonas sagittaria</name>
    <dbReference type="NCBI Taxonomy" id="1135990"/>
    <lineage>
        <taxon>Bacteria</taxon>
        <taxon>Pseudomonadati</taxon>
        <taxon>Pseudomonadota</taxon>
        <taxon>Gammaproteobacteria</taxon>
        <taxon>Pseudomonadales</taxon>
        <taxon>Pseudomonadaceae</taxon>
        <taxon>Geopseudomonas</taxon>
    </lineage>
</organism>
<dbReference type="InterPro" id="IPR011975">
    <property type="entry name" value="PaaN_2"/>
</dbReference>
<keyword evidence="5" id="KW-1185">Reference proteome</keyword>
<dbReference type="Proteomes" id="UP000243084">
    <property type="component" value="Unassembled WGS sequence"/>
</dbReference>
<dbReference type="GO" id="GO:0003842">
    <property type="term" value="F:L-glutamate gamma-semialdehyde dehydrogenase activity"/>
    <property type="evidence" value="ECO:0007669"/>
    <property type="project" value="TreeGrafter"/>
</dbReference>
<dbReference type="EMBL" id="FOXM01000019">
    <property type="protein sequence ID" value="SFQ39201.1"/>
    <property type="molecule type" value="Genomic_DNA"/>
</dbReference>
<name>A0A1I5Y4P2_9GAMM</name>
<dbReference type="OrthoDB" id="5288459at2"/>
<dbReference type="InterPro" id="IPR050485">
    <property type="entry name" value="Proline_metab_enzyme"/>
</dbReference>
<evidence type="ECO:0000259" key="3">
    <source>
        <dbReference type="Pfam" id="PF00171"/>
    </source>
</evidence>
<accession>A0A1I5Y4P2</accession>
<dbReference type="NCBIfam" id="TIGR02288">
    <property type="entry name" value="PaaN_2"/>
    <property type="match status" value="1"/>
</dbReference>
<dbReference type="PANTHER" id="PTHR42862">
    <property type="entry name" value="DELTA-1-PYRROLINE-5-CARBOXYLATE DEHYDROGENASE 1, ISOFORM A-RELATED"/>
    <property type="match status" value="1"/>
</dbReference>
<keyword evidence="1" id="KW-0560">Oxidoreductase</keyword>
<sequence length="572" mass="61187">MSCLSVSPVTYEDPAVPASVSALDLFARHQPLLERAIEAIASRDHWTPYPESQRPYGEEALAAGPANFAALQGRHFELACPAVKGRVGGERSPYGFDLGITYDQPDLDALLTHLQAQLPAWRAAGPQAWIGVCLEILQRLNAQSFDIAHAAVHTTGQGLPMAFQAAGPHSQDRGLEAVAQAWKLLREVPEAARWTKPQGKLDPLVVDKRFHIVPRGIALVIACSTFPTWNTYPGLFASLATGNPVLVKAHPGAILPVAMTVRVAQQVLAEAGFDPALVSLVPDTLDAPVAKQLALDPRVKVIDFTGSSAFGNWLEDNARQAQVFTEKSGLNSVVIDSVTDLKAVARNLAFSLSLYSGQMCTTPQAIYVPRGGIRTPEGVLGFDEVAQALATAVSKFLADNERACSVLGCIQSEATLARIDACRALGEVLLDSEARVHPEYPAARVRTPLLLKVDASERDAYAEERFGPISFVIATDDTAHSLQLVRETLGEKGALTLAVYSTDEAVLEQAEELAQDVAVALSINLDNGLFVNQSAAFSDFHGTGGNPAANAALTDAAFVARRFVVVQSRRHA</sequence>
<proteinExistence type="predicted"/>
<dbReference type="AlphaFoldDB" id="A0A1I5Y4P2"/>
<dbReference type="Gene3D" id="3.40.605.10">
    <property type="entry name" value="Aldehyde Dehydrogenase, Chain A, domain 1"/>
    <property type="match status" value="1"/>
</dbReference>
<evidence type="ECO:0000256" key="2">
    <source>
        <dbReference type="ARBA" id="ARBA00023027"/>
    </source>
</evidence>